<feature type="repeat" description="ANK" evidence="3">
    <location>
        <begin position="478"/>
        <end position="510"/>
    </location>
</feature>
<dbReference type="SMART" id="SM00248">
    <property type="entry name" value="ANK"/>
    <property type="match status" value="4"/>
</dbReference>
<dbReference type="PANTHER" id="PTHR24198:SF165">
    <property type="entry name" value="ANKYRIN REPEAT-CONTAINING PROTEIN-RELATED"/>
    <property type="match status" value="1"/>
</dbReference>
<evidence type="ECO:0000256" key="2">
    <source>
        <dbReference type="ARBA" id="ARBA00023043"/>
    </source>
</evidence>
<dbReference type="Proteomes" id="UP000700596">
    <property type="component" value="Unassembled WGS sequence"/>
</dbReference>
<proteinExistence type="predicted"/>
<dbReference type="EMBL" id="JAGMWT010000032">
    <property type="protein sequence ID" value="KAH7109466.1"/>
    <property type="molecule type" value="Genomic_DNA"/>
</dbReference>
<dbReference type="SUPFAM" id="SSF48403">
    <property type="entry name" value="Ankyrin repeat"/>
    <property type="match status" value="1"/>
</dbReference>
<dbReference type="InterPro" id="IPR002110">
    <property type="entry name" value="Ankyrin_rpt"/>
</dbReference>
<keyword evidence="2 3" id="KW-0040">ANK repeat</keyword>
<dbReference type="Pfam" id="PF13606">
    <property type="entry name" value="Ank_3"/>
    <property type="match status" value="1"/>
</dbReference>
<keyword evidence="5" id="KW-1185">Reference proteome</keyword>
<comment type="caution">
    <text evidence="4">The sequence shown here is derived from an EMBL/GenBank/DDBJ whole genome shotgun (WGS) entry which is preliminary data.</text>
</comment>
<dbReference type="PROSITE" id="PS50297">
    <property type="entry name" value="ANK_REP_REGION"/>
    <property type="match status" value="2"/>
</dbReference>
<feature type="repeat" description="ANK" evidence="3">
    <location>
        <begin position="309"/>
        <end position="341"/>
    </location>
</feature>
<dbReference type="OrthoDB" id="539213at2759"/>
<name>A0A9P9CZ37_9PLEO</name>
<accession>A0A9P9CZ37</accession>
<reference evidence="4" key="1">
    <citation type="journal article" date="2021" name="Nat. Commun.">
        <title>Genetic determinants of endophytism in the Arabidopsis root mycobiome.</title>
        <authorList>
            <person name="Mesny F."/>
            <person name="Miyauchi S."/>
            <person name="Thiergart T."/>
            <person name="Pickel B."/>
            <person name="Atanasova L."/>
            <person name="Karlsson M."/>
            <person name="Huettel B."/>
            <person name="Barry K.W."/>
            <person name="Haridas S."/>
            <person name="Chen C."/>
            <person name="Bauer D."/>
            <person name="Andreopoulos W."/>
            <person name="Pangilinan J."/>
            <person name="LaButti K."/>
            <person name="Riley R."/>
            <person name="Lipzen A."/>
            <person name="Clum A."/>
            <person name="Drula E."/>
            <person name="Henrissat B."/>
            <person name="Kohler A."/>
            <person name="Grigoriev I.V."/>
            <person name="Martin F.M."/>
            <person name="Hacquard S."/>
        </authorList>
    </citation>
    <scope>NUCLEOTIDE SEQUENCE</scope>
    <source>
        <strain evidence="4">MPI-CAGE-CH-0243</strain>
    </source>
</reference>
<sequence>MEVVGAAASITTLVALTKEIVKIAGSILHDIQYAPQELIQISNHISLISLELECIDRVQSLTNLGVFLTMEESLTLKKSLTIIKDDMSTLQTDCEKHTKGKKKFSGRVSWALFDSKTVNKYLEQLHKIESHLLLISNIIYMQGGIRAQHESASQATLVLEKLATYHEQVLRLNKSPNELSRIAMPDPDTEASIAFQHQFTFAFSDYWKYLLGSEIRFSKAKNDFQNAYELYARVPLPAYPKKMAMVFSLSIRRLQGLLPNISLLGGGLNVFNIVPEDSAIVVACDKGDTLAVRDLFRQKKAAPNDITAQDRALLYYASRSGSLELVQFLISAGAPIQPNQLIAASYWRQPGAARLLLRAGANAEHLAYNGFTAASHLYGSTRPKIPQTEFIEILANNSFSNFNAQDKDGWSALHRAAAWGTSADIRVLLQMKAYSQCHTTKLDWTPDFVAVCYKNLDTLKELWNGQGNKTNKERQDFRGWNLLHMAAGYGNFDAVPFLIEQGVSLKTMSKATSRSVPWPLRGKAITPNEVARCCGEEAYRKWTEILRAAGCRVDIPPDDVDWEVEEVVETFGCCECCDNWNSNIEKD</sequence>
<evidence type="ECO:0000313" key="4">
    <source>
        <dbReference type="EMBL" id="KAH7109466.1"/>
    </source>
</evidence>
<organism evidence="4 5">
    <name type="scientific">Dendryphion nanum</name>
    <dbReference type="NCBI Taxonomy" id="256645"/>
    <lineage>
        <taxon>Eukaryota</taxon>
        <taxon>Fungi</taxon>
        <taxon>Dikarya</taxon>
        <taxon>Ascomycota</taxon>
        <taxon>Pezizomycotina</taxon>
        <taxon>Dothideomycetes</taxon>
        <taxon>Pleosporomycetidae</taxon>
        <taxon>Pleosporales</taxon>
        <taxon>Torulaceae</taxon>
        <taxon>Dendryphion</taxon>
    </lineage>
</organism>
<evidence type="ECO:0000313" key="5">
    <source>
        <dbReference type="Proteomes" id="UP000700596"/>
    </source>
</evidence>
<evidence type="ECO:0000256" key="1">
    <source>
        <dbReference type="ARBA" id="ARBA00022737"/>
    </source>
</evidence>
<protein>
    <submittedName>
        <fullName evidence="4">Ankyrin repeat-containing domain protein</fullName>
    </submittedName>
</protein>
<dbReference type="Gene3D" id="1.25.40.20">
    <property type="entry name" value="Ankyrin repeat-containing domain"/>
    <property type="match status" value="1"/>
</dbReference>
<dbReference type="PANTHER" id="PTHR24198">
    <property type="entry name" value="ANKYRIN REPEAT AND PROTEIN KINASE DOMAIN-CONTAINING PROTEIN"/>
    <property type="match status" value="1"/>
</dbReference>
<dbReference type="InterPro" id="IPR036770">
    <property type="entry name" value="Ankyrin_rpt-contain_sf"/>
</dbReference>
<evidence type="ECO:0000256" key="3">
    <source>
        <dbReference type="PROSITE-ProRule" id="PRU00023"/>
    </source>
</evidence>
<dbReference type="PROSITE" id="PS50088">
    <property type="entry name" value="ANK_REPEAT"/>
    <property type="match status" value="2"/>
</dbReference>
<dbReference type="AlphaFoldDB" id="A0A9P9CZ37"/>
<keyword evidence="1" id="KW-0677">Repeat</keyword>
<gene>
    <name evidence="4" type="ORF">B0J11DRAFT_545111</name>
</gene>